<accession>A0ABP6IFH0</accession>
<keyword evidence="3" id="KW-1185">Reference proteome</keyword>
<comment type="caution">
    <text evidence="2">The sequence shown here is derived from an EMBL/GenBank/DDBJ whole genome shotgun (WGS) entry which is preliminary data.</text>
</comment>
<protein>
    <submittedName>
        <fullName evidence="2">Uncharacterized protein</fullName>
    </submittedName>
</protein>
<evidence type="ECO:0000313" key="3">
    <source>
        <dbReference type="Proteomes" id="UP001500831"/>
    </source>
</evidence>
<organism evidence="2 3">
    <name type="scientific">Streptosporangium fragile</name>
    <dbReference type="NCBI Taxonomy" id="46186"/>
    <lineage>
        <taxon>Bacteria</taxon>
        <taxon>Bacillati</taxon>
        <taxon>Actinomycetota</taxon>
        <taxon>Actinomycetes</taxon>
        <taxon>Streptosporangiales</taxon>
        <taxon>Streptosporangiaceae</taxon>
        <taxon>Streptosporangium</taxon>
    </lineage>
</organism>
<feature type="region of interest" description="Disordered" evidence="1">
    <location>
        <begin position="1"/>
        <end position="33"/>
    </location>
</feature>
<dbReference type="Proteomes" id="UP001500831">
    <property type="component" value="Unassembled WGS sequence"/>
</dbReference>
<evidence type="ECO:0000313" key="2">
    <source>
        <dbReference type="EMBL" id="GAA2870263.1"/>
    </source>
</evidence>
<feature type="compositionally biased region" description="Pro residues" evidence="1">
    <location>
        <begin position="21"/>
        <end position="30"/>
    </location>
</feature>
<gene>
    <name evidence="2" type="ORF">GCM10010517_30420</name>
</gene>
<evidence type="ECO:0000256" key="1">
    <source>
        <dbReference type="SAM" id="MobiDB-lite"/>
    </source>
</evidence>
<reference evidence="3" key="1">
    <citation type="journal article" date="2019" name="Int. J. Syst. Evol. Microbiol.">
        <title>The Global Catalogue of Microorganisms (GCM) 10K type strain sequencing project: providing services to taxonomists for standard genome sequencing and annotation.</title>
        <authorList>
            <consortium name="The Broad Institute Genomics Platform"/>
            <consortium name="The Broad Institute Genome Sequencing Center for Infectious Disease"/>
            <person name="Wu L."/>
            <person name="Ma J."/>
        </authorList>
    </citation>
    <scope>NUCLEOTIDE SEQUENCE [LARGE SCALE GENOMIC DNA]</scope>
    <source>
        <strain evidence="3">JCM 6242</strain>
    </source>
</reference>
<name>A0ABP6IFH0_9ACTN</name>
<sequence length="65" mass="6419">MVTSHDHRPAGLGRPTGPDFAPGPPPPAPPEAAVLAAGGAVPARRAGAARVLVAAAPVAERIIRD</sequence>
<dbReference type="RefSeq" id="WP_344971707.1">
    <property type="nucleotide sequence ID" value="NZ_BAAAVI010000019.1"/>
</dbReference>
<dbReference type="EMBL" id="BAAAVI010000019">
    <property type="protein sequence ID" value="GAA2870263.1"/>
    <property type="molecule type" value="Genomic_DNA"/>
</dbReference>
<proteinExistence type="predicted"/>